<evidence type="ECO:0000313" key="5">
    <source>
        <dbReference type="Xenbase" id="XB-GENE-29086083"/>
    </source>
</evidence>
<evidence type="ECO:0000256" key="2">
    <source>
        <dbReference type="SAM" id="SignalP"/>
    </source>
</evidence>
<feature type="compositionally biased region" description="Basic and acidic residues" evidence="1">
    <location>
        <begin position="318"/>
        <end position="329"/>
    </location>
</feature>
<evidence type="ECO:0000313" key="3">
    <source>
        <dbReference type="Proteomes" id="UP000008143"/>
    </source>
</evidence>
<feature type="signal peptide" evidence="2">
    <location>
        <begin position="1"/>
        <end position="16"/>
    </location>
</feature>
<dbReference type="GeneID" id="101732372"/>
<dbReference type="RefSeq" id="XP_031762267.1">
    <property type="nucleotide sequence ID" value="XM_031906407.1"/>
</dbReference>
<dbReference type="AGR" id="Xenbase:XB-GENE-29086083"/>
<feature type="compositionally biased region" description="Basic and acidic residues" evidence="1">
    <location>
        <begin position="88"/>
        <end position="104"/>
    </location>
</feature>
<protein>
    <submittedName>
        <fullName evidence="4">Protein XA-1 isoform X2</fullName>
    </submittedName>
</protein>
<sequence length="329" mass="36155">MICYFLLLALVAPGWSHPPGRPGGDSASFVPPPPPPVSHDLIKGWEHPEEFRTGAPLPTKNLPNESENGRNKSDLHHEKAAPTGVPHHTGEVPHHTGEVPHHTGEVPPHTGEVPPHTGAHSGSGEISHPPRPDITHKSNEEKRPEGFRTGAPLPPKKLEHGRHRRDLPHGKAIPTVVPHDTEEFYSGSGEISHESSEEKRPEGFRTGAPLPPKKPEHGRHRRDLPHGKAIPTVVPHHTEEFYSGSGEISHESSEEKRPEGFRTGAPLPPKKPEHGRHRRDLQYGKAIPTVVPHDTEEFYSGSGEISPPPRHGHSGFIHIDESREGNDWA</sequence>
<proteinExistence type="predicted"/>
<feature type="chain" id="PRO_5035170554" evidence="2">
    <location>
        <begin position="17"/>
        <end position="329"/>
    </location>
</feature>
<keyword evidence="3" id="KW-1185">Reference proteome</keyword>
<feature type="compositionally biased region" description="Basic and acidic residues" evidence="1">
    <location>
        <begin position="40"/>
        <end position="52"/>
    </location>
</feature>
<keyword evidence="2" id="KW-0732">Signal</keyword>
<feature type="compositionally biased region" description="Basic and acidic residues" evidence="1">
    <location>
        <begin position="191"/>
        <end position="203"/>
    </location>
</feature>
<feature type="region of interest" description="Disordered" evidence="1">
    <location>
        <begin position="20"/>
        <end position="329"/>
    </location>
</feature>
<dbReference type="AlphaFoldDB" id="A0A8J1JWK0"/>
<feature type="compositionally biased region" description="Basic and acidic residues" evidence="1">
    <location>
        <begin position="248"/>
        <end position="260"/>
    </location>
</feature>
<name>A0A8J1JWK0_XENTR</name>
<feature type="compositionally biased region" description="Basic and acidic residues" evidence="1">
    <location>
        <begin position="128"/>
        <end position="146"/>
    </location>
</feature>
<dbReference type="Xenbase" id="XB-GENE-29086083">
    <property type="gene designation" value="LOC101732372"/>
</dbReference>
<evidence type="ECO:0000313" key="4">
    <source>
        <dbReference type="RefSeq" id="XP_031762267.1"/>
    </source>
</evidence>
<dbReference type="Proteomes" id="UP000008143">
    <property type="component" value="Chromosome 7"/>
</dbReference>
<reference evidence="4" key="1">
    <citation type="submission" date="2025-08" db="UniProtKB">
        <authorList>
            <consortium name="RefSeq"/>
        </authorList>
    </citation>
    <scope>IDENTIFICATION</scope>
    <source>
        <strain evidence="4">Nigerian</strain>
        <tissue evidence="4">Liver and blood</tissue>
    </source>
</reference>
<accession>A0A8J1JWK0</accession>
<organism evidence="3 4">
    <name type="scientific">Xenopus tropicalis</name>
    <name type="common">Western clawed frog</name>
    <name type="synonym">Silurana tropicalis</name>
    <dbReference type="NCBI Taxonomy" id="8364"/>
    <lineage>
        <taxon>Eukaryota</taxon>
        <taxon>Metazoa</taxon>
        <taxon>Chordata</taxon>
        <taxon>Craniata</taxon>
        <taxon>Vertebrata</taxon>
        <taxon>Euteleostomi</taxon>
        <taxon>Amphibia</taxon>
        <taxon>Batrachia</taxon>
        <taxon>Anura</taxon>
        <taxon>Pipoidea</taxon>
        <taxon>Pipidae</taxon>
        <taxon>Xenopodinae</taxon>
        <taxon>Xenopus</taxon>
        <taxon>Silurana</taxon>
    </lineage>
</organism>
<evidence type="ECO:0000256" key="1">
    <source>
        <dbReference type="SAM" id="MobiDB-lite"/>
    </source>
</evidence>
<feature type="compositionally biased region" description="Basic and acidic residues" evidence="1">
    <location>
        <begin position="67"/>
        <end position="80"/>
    </location>
</feature>
<gene>
    <name evidence="4 5" type="primary">LOC101732372</name>
</gene>